<dbReference type="Pfam" id="PF04892">
    <property type="entry name" value="VanZ"/>
    <property type="match status" value="1"/>
</dbReference>
<evidence type="ECO:0000256" key="1">
    <source>
        <dbReference type="SAM" id="Phobius"/>
    </source>
</evidence>
<feature type="transmembrane region" description="Helical" evidence="1">
    <location>
        <begin position="72"/>
        <end position="88"/>
    </location>
</feature>
<accession>A0A2M7IDX3</accession>
<organism evidence="3 4">
    <name type="scientific">Candidatus Portnoybacteria bacterium CG_4_8_14_3_um_filter_44_15</name>
    <dbReference type="NCBI Taxonomy" id="1974803"/>
    <lineage>
        <taxon>Bacteria</taxon>
        <taxon>Candidatus Portnoyibacteriota</taxon>
    </lineage>
</organism>
<evidence type="ECO:0000259" key="2">
    <source>
        <dbReference type="Pfam" id="PF04892"/>
    </source>
</evidence>
<gene>
    <name evidence="3" type="ORF">CO003_01385</name>
</gene>
<feature type="transmembrane region" description="Helical" evidence="1">
    <location>
        <begin position="48"/>
        <end position="65"/>
    </location>
</feature>
<dbReference type="EMBL" id="PFGW01000027">
    <property type="protein sequence ID" value="PIW74701.1"/>
    <property type="molecule type" value="Genomic_DNA"/>
</dbReference>
<evidence type="ECO:0000313" key="3">
    <source>
        <dbReference type="EMBL" id="PIW74701.1"/>
    </source>
</evidence>
<dbReference type="InterPro" id="IPR006976">
    <property type="entry name" value="VanZ-like"/>
</dbReference>
<evidence type="ECO:0000313" key="4">
    <source>
        <dbReference type="Proteomes" id="UP000231673"/>
    </source>
</evidence>
<sequence length="131" mass="15429">MFLKNNLDNKLKNWLWVFLWAGVIFFFSSQPDLKSGLPNQWDFILRKLAHIAEYAVLTLFLIRALKEHRLNRRQLLFLAMILALLYAASDEYHQTFVLGRQGVVRDILIDGAGVFLTCLFTKFRYSFNTRL</sequence>
<comment type="caution">
    <text evidence="3">The sequence shown here is derived from an EMBL/GenBank/DDBJ whole genome shotgun (WGS) entry which is preliminary data.</text>
</comment>
<reference evidence="4" key="1">
    <citation type="submission" date="2017-09" db="EMBL/GenBank/DDBJ databases">
        <title>Depth-based differentiation of microbial function through sediment-hosted aquifers and enrichment of novel symbionts in the deep terrestrial subsurface.</title>
        <authorList>
            <person name="Probst A.J."/>
            <person name="Ladd B."/>
            <person name="Jarett J.K."/>
            <person name="Geller-Mcgrath D.E."/>
            <person name="Sieber C.M.K."/>
            <person name="Emerson J.B."/>
            <person name="Anantharaman K."/>
            <person name="Thomas B.C."/>
            <person name="Malmstrom R."/>
            <person name="Stieglmeier M."/>
            <person name="Klingl A."/>
            <person name="Woyke T."/>
            <person name="Ryan C.M."/>
            <person name="Banfield J.F."/>
        </authorList>
    </citation>
    <scope>NUCLEOTIDE SEQUENCE [LARGE SCALE GENOMIC DNA]</scope>
</reference>
<feature type="transmembrane region" description="Helical" evidence="1">
    <location>
        <begin position="108"/>
        <end position="125"/>
    </location>
</feature>
<proteinExistence type="predicted"/>
<keyword evidence="1" id="KW-0472">Membrane</keyword>
<dbReference type="Proteomes" id="UP000231673">
    <property type="component" value="Unassembled WGS sequence"/>
</dbReference>
<name>A0A2M7IDX3_9BACT</name>
<dbReference type="AlphaFoldDB" id="A0A2M7IDX3"/>
<protein>
    <recommendedName>
        <fullName evidence="2">VanZ-like domain-containing protein</fullName>
    </recommendedName>
</protein>
<dbReference type="NCBIfam" id="NF037970">
    <property type="entry name" value="vanZ_1"/>
    <property type="match status" value="1"/>
</dbReference>
<feature type="domain" description="VanZ-like" evidence="2">
    <location>
        <begin position="14"/>
        <end position="121"/>
    </location>
</feature>
<feature type="transmembrane region" description="Helical" evidence="1">
    <location>
        <begin position="12"/>
        <end position="28"/>
    </location>
</feature>
<keyword evidence="1" id="KW-1133">Transmembrane helix</keyword>
<keyword evidence="1" id="KW-0812">Transmembrane</keyword>